<reference evidence="3 4" key="1">
    <citation type="submission" date="2019-06" db="EMBL/GenBank/DDBJ databases">
        <title>Taxogenomics and systematics of the genus Pantoea.</title>
        <authorList>
            <person name="Tambong J.T."/>
        </authorList>
    </citation>
    <scope>NUCLEOTIDE SEQUENCE [LARGE SCALE GENOMIC DNA]</scope>
    <source>
        <strain evidence="3 4">LMG 2558</strain>
    </source>
</reference>
<evidence type="ECO:0000313" key="3">
    <source>
        <dbReference type="EMBL" id="TPV28981.1"/>
    </source>
</evidence>
<dbReference type="InterPro" id="IPR000182">
    <property type="entry name" value="GNAT_dom"/>
</dbReference>
<comment type="caution">
    <text evidence="3">The sequence shown here is derived from an EMBL/GenBank/DDBJ whole genome shotgun (WGS) entry which is preliminary data.</text>
</comment>
<evidence type="ECO:0000256" key="1">
    <source>
        <dbReference type="ARBA" id="ARBA00022679"/>
    </source>
</evidence>
<dbReference type="EMBL" id="VHIZ01000037">
    <property type="protein sequence ID" value="TPV28981.1"/>
    <property type="molecule type" value="Genomic_DNA"/>
</dbReference>
<protein>
    <submittedName>
        <fullName evidence="3">GNAT family N-acetyltransferase</fullName>
    </submittedName>
</protein>
<organism evidence="3 4">
    <name type="scientific">Pantoea anthophila</name>
    <dbReference type="NCBI Taxonomy" id="470931"/>
    <lineage>
        <taxon>Bacteria</taxon>
        <taxon>Pseudomonadati</taxon>
        <taxon>Pseudomonadota</taxon>
        <taxon>Gammaproteobacteria</taxon>
        <taxon>Enterobacterales</taxon>
        <taxon>Erwiniaceae</taxon>
        <taxon>Pantoea</taxon>
    </lineage>
</organism>
<dbReference type="Pfam" id="PF00583">
    <property type="entry name" value="Acetyltransf_1"/>
    <property type="match status" value="1"/>
</dbReference>
<dbReference type="Gene3D" id="3.40.630.30">
    <property type="match status" value="1"/>
</dbReference>
<dbReference type="SUPFAM" id="SSF55729">
    <property type="entry name" value="Acyl-CoA N-acyltransferases (Nat)"/>
    <property type="match status" value="1"/>
</dbReference>
<gene>
    <name evidence="3" type="ORF">FJW00_08530</name>
</gene>
<dbReference type="CDD" id="cd04301">
    <property type="entry name" value="NAT_SF"/>
    <property type="match status" value="1"/>
</dbReference>
<dbReference type="PANTHER" id="PTHR13947:SF37">
    <property type="entry name" value="LD18367P"/>
    <property type="match status" value="1"/>
</dbReference>
<accession>A0ABY2Z8U6</accession>
<dbReference type="RefSeq" id="WP_140923559.1">
    <property type="nucleotide sequence ID" value="NZ_CP122311.1"/>
</dbReference>
<dbReference type="InterPro" id="IPR050769">
    <property type="entry name" value="NAT_camello-type"/>
</dbReference>
<sequence>MSLTGFRFILTVKRKTEAGMIRVEKADPCAPESQRLINALSAELAAITGDDGRRHFAMAAMDEARALWVVARNHQGVAVGCGAIRPLTETVAELKRMYSDRSDAGIGRALLTFLEESAPGMGYTEIWLETRAVNHKAVRFYQNSGYNRIANYGPYINREEAVCFAKVLRDERE</sequence>
<dbReference type="InterPro" id="IPR016181">
    <property type="entry name" value="Acyl_CoA_acyltransferase"/>
</dbReference>
<dbReference type="PROSITE" id="PS51186">
    <property type="entry name" value="GNAT"/>
    <property type="match status" value="1"/>
</dbReference>
<dbReference type="PANTHER" id="PTHR13947">
    <property type="entry name" value="GNAT FAMILY N-ACETYLTRANSFERASE"/>
    <property type="match status" value="1"/>
</dbReference>
<dbReference type="Proteomes" id="UP000316142">
    <property type="component" value="Unassembled WGS sequence"/>
</dbReference>
<keyword evidence="1" id="KW-0808">Transferase</keyword>
<evidence type="ECO:0000259" key="2">
    <source>
        <dbReference type="PROSITE" id="PS51186"/>
    </source>
</evidence>
<feature type="domain" description="N-acetyltransferase" evidence="2">
    <location>
        <begin position="21"/>
        <end position="169"/>
    </location>
</feature>
<name>A0ABY2Z8U6_9GAMM</name>
<proteinExistence type="predicted"/>
<keyword evidence="4" id="KW-1185">Reference proteome</keyword>
<evidence type="ECO:0000313" key="4">
    <source>
        <dbReference type="Proteomes" id="UP000316142"/>
    </source>
</evidence>